<sequence length="122" mass="13933">MISAPEFAPQNKPHTEEEEEEEEGKTFTQQHHQAFALFQKCPLIFIDLTRLFLPPHHQPQRSQLLPPPNFIVIPSEDDYLTLSVTLPACISSPFLILSHTLNTLEMNVFSSFCGRLTPQHPL</sequence>
<evidence type="ECO:0000313" key="2">
    <source>
        <dbReference type="EMBL" id="CAJ1056110.1"/>
    </source>
</evidence>
<name>A0AAV1F562_XYRNO</name>
<evidence type="ECO:0000313" key="3">
    <source>
        <dbReference type="Proteomes" id="UP001178508"/>
    </source>
</evidence>
<dbReference type="Proteomes" id="UP001178508">
    <property type="component" value="Chromosome 5"/>
</dbReference>
<organism evidence="2 3">
    <name type="scientific">Xyrichtys novacula</name>
    <name type="common">Pearly razorfish</name>
    <name type="synonym">Hemipteronotus novacula</name>
    <dbReference type="NCBI Taxonomy" id="13765"/>
    <lineage>
        <taxon>Eukaryota</taxon>
        <taxon>Metazoa</taxon>
        <taxon>Chordata</taxon>
        <taxon>Craniata</taxon>
        <taxon>Vertebrata</taxon>
        <taxon>Euteleostomi</taxon>
        <taxon>Actinopterygii</taxon>
        <taxon>Neopterygii</taxon>
        <taxon>Teleostei</taxon>
        <taxon>Neoteleostei</taxon>
        <taxon>Acanthomorphata</taxon>
        <taxon>Eupercaria</taxon>
        <taxon>Labriformes</taxon>
        <taxon>Labridae</taxon>
        <taxon>Xyrichtys</taxon>
    </lineage>
</organism>
<keyword evidence="3" id="KW-1185">Reference proteome</keyword>
<dbReference type="EMBL" id="OY660868">
    <property type="protein sequence ID" value="CAJ1056110.1"/>
    <property type="molecule type" value="Genomic_DNA"/>
</dbReference>
<accession>A0AAV1F562</accession>
<protein>
    <submittedName>
        <fullName evidence="2">Uncharacterized protein</fullName>
    </submittedName>
</protein>
<dbReference type="AlphaFoldDB" id="A0AAV1F562"/>
<feature type="region of interest" description="Disordered" evidence="1">
    <location>
        <begin position="1"/>
        <end position="29"/>
    </location>
</feature>
<reference evidence="2" key="1">
    <citation type="submission" date="2023-08" db="EMBL/GenBank/DDBJ databases">
        <authorList>
            <person name="Alioto T."/>
            <person name="Alioto T."/>
            <person name="Gomez Garrido J."/>
        </authorList>
    </citation>
    <scope>NUCLEOTIDE SEQUENCE</scope>
</reference>
<evidence type="ECO:0000256" key="1">
    <source>
        <dbReference type="SAM" id="MobiDB-lite"/>
    </source>
</evidence>
<gene>
    <name evidence="2" type="ORF">XNOV1_A012723</name>
</gene>
<proteinExistence type="predicted"/>